<reference evidence="1 2" key="1">
    <citation type="submission" date="2024-04" db="EMBL/GenBank/DDBJ databases">
        <title>Novel species of the genus Ideonella isolated from streams.</title>
        <authorList>
            <person name="Lu H."/>
        </authorList>
    </citation>
    <scope>NUCLEOTIDE SEQUENCE [LARGE SCALE GENOMIC DNA]</scope>
    <source>
        <strain evidence="1 2">DXS22W</strain>
    </source>
</reference>
<dbReference type="PANTHER" id="PTHR48228:SF2">
    <property type="entry name" value="E-CINNAMOYL-COA:R-PHENYLLACTATE COA TRANSFERASE LARGE SUBUNIT"/>
    <property type="match status" value="1"/>
</dbReference>
<dbReference type="GO" id="GO:0016740">
    <property type="term" value="F:transferase activity"/>
    <property type="evidence" value="ECO:0007669"/>
    <property type="project" value="UniProtKB-KW"/>
</dbReference>
<dbReference type="Gene3D" id="3.40.50.10540">
    <property type="entry name" value="Crotonobetainyl-coa:carnitine coa-transferase, domain 1"/>
    <property type="match status" value="1"/>
</dbReference>
<proteinExistence type="predicted"/>
<sequence>MPEAAADPAGAEAALPFAGLRVLDAASYIAAPAAATMLADLGADVIKIEPPEGDPYRVLYKLPGYPATERNAPWELTSRHKRSLCIDLKTPEGQAVLHRLVRQADVFITNLPLPVRGRLALDAPTLLALNPRLIYASLTAYGEVGPEAAKTGFDITAYWARSGLMDGLRSDADAPPPKPGAGLGDQPTAVTLYAAIVTGLYRRLQTGRGGLVGTSLMANGLWSNAVPLSTHLAGGRHAAKPPRSQARNPLTNLYRCADGRWLQLLILNEQRQLPALLTALGLDDWADNPLLTDPATREADCERVVALFDAAFACHALAVWRQRLDAAGITFGLIGTLDDLPHDAQARAAGLLRPRAGVTPDAAQAADLAVASPVHLAGVTPRAPGHAPALGQHNHAVLQQAGFSAEERAALVARGVLRGA</sequence>
<protein>
    <submittedName>
        <fullName evidence="1">CoA transferase</fullName>
        <ecNumber evidence="1">2.8.3.-</ecNumber>
    </submittedName>
</protein>
<dbReference type="EMBL" id="JBBUTH010000010">
    <property type="protein sequence ID" value="MEK8053062.1"/>
    <property type="molecule type" value="Genomic_DNA"/>
</dbReference>
<keyword evidence="2" id="KW-1185">Reference proteome</keyword>
<accession>A0ABU9CR22</accession>
<evidence type="ECO:0000313" key="1">
    <source>
        <dbReference type="EMBL" id="MEK8053062.1"/>
    </source>
</evidence>
<name>A0ABU9CR22_9BURK</name>
<dbReference type="Gene3D" id="3.30.1540.10">
    <property type="entry name" value="formyl-coa transferase, domain 3"/>
    <property type="match status" value="1"/>
</dbReference>
<dbReference type="PANTHER" id="PTHR48228">
    <property type="entry name" value="SUCCINYL-COA--D-CITRAMALATE COA-TRANSFERASE"/>
    <property type="match status" value="1"/>
</dbReference>
<comment type="caution">
    <text evidence="1">The sequence shown here is derived from an EMBL/GenBank/DDBJ whole genome shotgun (WGS) entry which is preliminary data.</text>
</comment>
<dbReference type="InterPro" id="IPR044855">
    <property type="entry name" value="CoA-Trfase_III_dom3_sf"/>
</dbReference>
<dbReference type="RefSeq" id="WP_341412795.1">
    <property type="nucleotide sequence ID" value="NZ_JBBUTH010000010.1"/>
</dbReference>
<gene>
    <name evidence="1" type="ORF">AACH10_22605</name>
</gene>
<dbReference type="InterPro" id="IPR023606">
    <property type="entry name" value="CoA-Trfase_III_dom_1_sf"/>
</dbReference>
<evidence type="ECO:0000313" key="2">
    <source>
        <dbReference type="Proteomes" id="UP001365405"/>
    </source>
</evidence>
<dbReference type="EC" id="2.8.3.-" evidence="1"/>
<keyword evidence="1" id="KW-0808">Transferase</keyword>
<dbReference type="InterPro" id="IPR050509">
    <property type="entry name" value="CoA-transferase_III"/>
</dbReference>
<dbReference type="Proteomes" id="UP001365405">
    <property type="component" value="Unassembled WGS sequence"/>
</dbReference>
<organism evidence="1 2">
    <name type="scientific">Pseudaquabacterium inlustre</name>
    <dbReference type="NCBI Taxonomy" id="2984192"/>
    <lineage>
        <taxon>Bacteria</taxon>
        <taxon>Pseudomonadati</taxon>
        <taxon>Pseudomonadota</taxon>
        <taxon>Betaproteobacteria</taxon>
        <taxon>Burkholderiales</taxon>
        <taxon>Sphaerotilaceae</taxon>
        <taxon>Pseudaquabacterium</taxon>
    </lineage>
</organism>
<dbReference type="InterPro" id="IPR003673">
    <property type="entry name" value="CoA-Trfase_fam_III"/>
</dbReference>
<dbReference type="SUPFAM" id="SSF89796">
    <property type="entry name" value="CoA-transferase family III (CaiB/BaiF)"/>
    <property type="match status" value="1"/>
</dbReference>
<dbReference type="Pfam" id="PF02515">
    <property type="entry name" value="CoA_transf_3"/>
    <property type="match status" value="1"/>
</dbReference>